<feature type="region of interest" description="Disordered" evidence="1">
    <location>
        <begin position="53"/>
        <end position="86"/>
    </location>
</feature>
<dbReference type="RefSeq" id="WP_272169145.1">
    <property type="nucleotide sequence ID" value="NZ_JAQOSL010000008.1"/>
</dbReference>
<keyword evidence="3" id="KW-1185">Reference proteome</keyword>
<organism evidence="2 3">
    <name type="scientific">Streptomyces heilongjiangensis</name>
    <dbReference type="NCBI Taxonomy" id="945052"/>
    <lineage>
        <taxon>Bacteria</taxon>
        <taxon>Bacillati</taxon>
        <taxon>Actinomycetota</taxon>
        <taxon>Actinomycetes</taxon>
        <taxon>Kitasatosporales</taxon>
        <taxon>Streptomycetaceae</taxon>
        <taxon>Streptomyces</taxon>
    </lineage>
</organism>
<evidence type="ECO:0000313" key="3">
    <source>
        <dbReference type="Proteomes" id="UP001596112"/>
    </source>
</evidence>
<proteinExistence type="predicted"/>
<evidence type="ECO:0008006" key="4">
    <source>
        <dbReference type="Google" id="ProtNLM"/>
    </source>
</evidence>
<dbReference type="EMBL" id="JBHSNZ010000011">
    <property type="protein sequence ID" value="MFC5809420.1"/>
    <property type="molecule type" value="Genomic_DNA"/>
</dbReference>
<gene>
    <name evidence="2" type="ORF">ACFQGO_18210</name>
</gene>
<evidence type="ECO:0000313" key="2">
    <source>
        <dbReference type="EMBL" id="MFC5809420.1"/>
    </source>
</evidence>
<accession>A0ABW1B8E2</accession>
<comment type="caution">
    <text evidence="2">The sequence shown here is derived from an EMBL/GenBank/DDBJ whole genome shotgun (WGS) entry which is preliminary data.</text>
</comment>
<dbReference type="Proteomes" id="UP001596112">
    <property type="component" value="Unassembled WGS sequence"/>
</dbReference>
<protein>
    <recommendedName>
        <fullName evidence="4">Lipoprotein</fullName>
    </recommendedName>
</protein>
<feature type="compositionally biased region" description="Low complexity" evidence="1">
    <location>
        <begin position="53"/>
        <end position="82"/>
    </location>
</feature>
<dbReference type="PROSITE" id="PS51257">
    <property type="entry name" value="PROKAR_LIPOPROTEIN"/>
    <property type="match status" value="1"/>
</dbReference>
<name>A0ABW1B8E2_9ACTN</name>
<sequence length="126" mass="13250">MGEQRRRLRSSTVVLGGMGVVAAALTSCGSDPDRRCVDRDSYDFANGYKIIADKNCNSDSDSGSSSSSYGKNRKSNSSGNRSQPGTVDAAWYYDADVTGKRADYGTFSRSEAVDRDGFGCSGSGGG</sequence>
<evidence type="ECO:0000256" key="1">
    <source>
        <dbReference type="SAM" id="MobiDB-lite"/>
    </source>
</evidence>
<reference evidence="3" key="1">
    <citation type="journal article" date="2019" name="Int. J. Syst. Evol. Microbiol.">
        <title>The Global Catalogue of Microorganisms (GCM) 10K type strain sequencing project: providing services to taxonomists for standard genome sequencing and annotation.</title>
        <authorList>
            <consortium name="The Broad Institute Genomics Platform"/>
            <consortium name="The Broad Institute Genome Sequencing Center for Infectious Disease"/>
            <person name="Wu L."/>
            <person name="Ma J."/>
        </authorList>
    </citation>
    <scope>NUCLEOTIDE SEQUENCE [LARGE SCALE GENOMIC DNA]</scope>
    <source>
        <strain evidence="3">JCM 9918</strain>
    </source>
</reference>